<evidence type="ECO:0000256" key="1">
    <source>
        <dbReference type="SAM" id="MobiDB-lite"/>
    </source>
</evidence>
<reference evidence="3" key="1">
    <citation type="submission" date="2021-01" db="UniProtKB">
        <authorList>
            <consortium name="EnsemblPlants"/>
        </authorList>
    </citation>
    <scope>IDENTIFICATION</scope>
</reference>
<feature type="compositionally biased region" description="Pro residues" evidence="1">
    <location>
        <begin position="78"/>
        <end position="89"/>
    </location>
</feature>
<feature type="compositionally biased region" description="Basic and acidic residues" evidence="1">
    <location>
        <begin position="49"/>
        <end position="62"/>
    </location>
</feature>
<keyword evidence="2" id="KW-0732">Signal</keyword>
<accession>A0A7N0V2T6</accession>
<feature type="signal peptide" evidence="2">
    <location>
        <begin position="1"/>
        <end position="35"/>
    </location>
</feature>
<name>A0A7N0V2T6_KALFE</name>
<dbReference type="EnsemblPlants" id="Kaladp0095s0744.1.v1.1">
    <property type="protein sequence ID" value="Kaladp0095s0744.1.v1.1.CDS.1"/>
    <property type="gene ID" value="Kaladp0095s0744.v1.1"/>
</dbReference>
<dbReference type="AlphaFoldDB" id="A0A7N0V2T6"/>
<sequence length="115" mass="12685">MRKIFSSHSPSSMHRLGLCVLVLTALLLLQPSTCARNPDMIQGHVLHCGHGDKKQDAEESCWRNRMSLPRSRSSHAQYPPPPPRPPLPPVEDHAGFVAYGAEARLIPTGPNPLHN</sequence>
<feature type="chain" id="PRO_5029895465" evidence="2">
    <location>
        <begin position="36"/>
        <end position="115"/>
    </location>
</feature>
<evidence type="ECO:0000313" key="4">
    <source>
        <dbReference type="Proteomes" id="UP000594263"/>
    </source>
</evidence>
<evidence type="ECO:0000313" key="3">
    <source>
        <dbReference type="EnsemblPlants" id="Kaladp0095s0744.1.v1.1.CDS.1"/>
    </source>
</evidence>
<dbReference type="Gramene" id="Kaladp0095s0744.1.v1.1">
    <property type="protein sequence ID" value="Kaladp0095s0744.1.v1.1.CDS.1"/>
    <property type="gene ID" value="Kaladp0095s0744.v1.1"/>
</dbReference>
<dbReference type="Proteomes" id="UP000594263">
    <property type="component" value="Unplaced"/>
</dbReference>
<keyword evidence="4" id="KW-1185">Reference proteome</keyword>
<evidence type="ECO:0000256" key="2">
    <source>
        <dbReference type="SAM" id="SignalP"/>
    </source>
</evidence>
<organism evidence="3 4">
    <name type="scientific">Kalanchoe fedtschenkoi</name>
    <name type="common">Lavender scallops</name>
    <name type="synonym">South American air plant</name>
    <dbReference type="NCBI Taxonomy" id="63787"/>
    <lineage>
        <taxon>Eukaryota</taxon>
        <taxon>Viridiplantae</taxon>
        <taxon>Streptophyta</taxon>
        <taxon>Embryophyta</taxon>
        <taxon>Tracheophyta</taxon>
        <taxon>Spermatophyta</taxon>
        <taxon>Magnoliopsida</taxon>
        <taxon>eudicotyledons</taxon>
        <taxon>Gunneridae</taxon>
        <taxon>Pentapetalae</taxon>
        <taxon>Saxifragales</taxon>
        <taxon>Crassulaceae</taxon>
        <taxon>Kalanchoe</taxon>
    </lineage>
</organism>
<protein>
    <submittedName>
        <fullName evidence="3">Uncharacterized protein</fullName>
    </submittedName>
</protein>
<feature type="region of interest" description="Disordered" evidence="1">
    <location>
        <begin position="49"/>
        <end position="93"/>
    </location>
</feature>
<proteinExistence type="predicted"/>